<dbReference type="PROSITE" id="PS51278">
    <property type="entry name" value="GATASE_TYPE_2"/>
    <property type="match status" value="1"/>
</dbReference>
<name>A0A511F8A7_9CELL</name>
<evidence type="ECO:0000313" key="4">
    <source>
        <dbReference type="EMBL" id="MBB5473100.1"/>
    </source>
</evidence>
<dbReference type="InterPro" id="IPR017932">
    <property type="entry name" value="GATase_2_dom"/>
</dbReference>
<dbReference type="PANTHER" id="PTHR43187:SF1">
    <property type="entry name" value="GLUTAMINE AMIDOTRANSFERASE DUG3-RELATED"/>
    <property type="match status" value="1"/>
</dbReference>
<dbReference type="Proteomes" id="UP000564629">
    <property type="component" value="Unassembled WGS sequence"/>
</dbReference>
<dbReference type="Gene3D" id="3.60.20.10">
    <property type="entry name" value="Glutamine Phosphoribosylpyrophosphate, subunit 1, domain 1"/>
    <property type="match status" value="1"/>
</dbReference>
<dbReference type="GO" id="GO:0016787">
    <property type="term" value="F:hydrolase activity"/>
    <property type="evidence" value="ECO:0007669"/>
    <property type="project" value="UniProtKB-KW"/>
</dbReference>
<evidence type="ECO:0000313" key="6">
    <source>
        <dbReference type="Proteomes" id="UP000564629"/>
    </source>
</evidence>
<dbReference type="EC" id="3.5.1.118" evidence="4"/>
<reference evidence="4 6" key="2">
    <citation type="submission" date="2020-08" db="EMBL/GenBank/DDBJ databases">
        <title>Sequencing the genomes of 1000 actinobacteria strains.</title>
        <authorList>
            <person name="Klenk H.-P."/>
        </authorList>
    </citation>
    <scope>NUCLEOTIDE SEQUENCE [LARGE SCALE GENOMIC DNA]</scope>
    <source>
        <strain evidence="4 6">DSM 9581</strain>
    </source>
</reference>
<dbReference type="EMBL" id="JACHDN010000001">
    <property type="protein sequence ID" value="MBB5473100.1"/>
    <property type="molecule type" value="Genomic_DNA"/>
</dbReference>
<keyword evidence="5" id="KW-1185">Reference proteome</keyword>
<dbReference type="GO" id="GO:0016740">
    <property type="term" value="F:transferase activity"/>
    <property type="evidence" value="ECO:0007669"/>
    <property type="project" value="UniProtKB-KW"/>
</dbReference>
<proteinExistence type="predicted"/>
<protein>
    <submittedName>
        <fullName evidence="3 4">Glutamine amidotransferase</fullName>
        <ecNumber evidence="4">3.5.1.118</ecNumber>
    </submittedName>
</protein>
<dbReference type="Pfam" id="PF13230">
    <property type="entry name" value="GATase_4"/>
    <property type="match status" value="1"/>
</dbReference>
<evidence type="ECO:0000313" key="5">
    <source>
        <dbReference type="Proteomes" id="UP000321723"/>
    </source>
</evidence>
<dbReference type="InterPro" id="IPR052373">
    <property type="entry name" value="Gamma-glu_amide_hydrolase"/>
</dbReference>
<dbReference type="InterPro" id="IPR029055">
    <property type="entry name" value="Ntn_hydrolases_N"/>
</dbReference>
<reference evidence="3 5" key="1">
    <citation type="submission" date="2019-07" db="EMBL/GenBank/DDBJ databases">
        <title>Whole genome shotgun sequence of Cellulomonas hominis NBRC 16055.</title>
        <authorList>
            <person name="Hosoyama A."/>
            <person name="Uohara A."/>
            <person name="Ohji S."/>
            <person name="Ichikawa N."/>
        </authorList>
    </citation>
    <scope>NUCLEOTIDE SEQUENCE [LARGE SCALE GENOMIC DNA]</scope>
    <source>
        <strain evidence="3 5">NBRC 16055</strain>
    </source>
</reference>
<evidence type="ECO:0000259" key="2">
    <source>
        <dbReference type="PROSITE" id="PS51278"/>
    </source>
</evidence>
<dbReference type="CDD" id="cd01908">
    <property type="entry name" value="YafJ"/>
    <property type="match status" value="1"/>
</dbReference>
<keyword evidence="4" id="KW-0378">Hydrolase</keyword>
<dbReference type="EMBL" id="BJVQ01000004">
    <property type="protein sequence ID" value="GEL45472.1"/>
    <property type="molecule type" value="Genomic_DNA"/>
</dbReference>
<evidence type="ECO:0000256" key="1">
    <source>
        <dbReference type="ARBA" id="ARBA00022962"/>
    </source>
</evidence>
<dbReference type="RefSeq" id="WP_146833298.1">
    <property type="nucleotide sequence ID" value="NZ_BJVQ01000004.1"/>
</dbReference>
<keyword evidence="3" id="KW-0808">Transferase</keyword>
<gene>
    <name evidence="3" type="ORF">CHO01_05880</name>
    <name evidence="4" type="ORF">HNR08_001836</name>
</gene>
<comment type="caution">
    <text evidence="3">The sequence shown here is derived from an EMBL/GenBank/DDBJ whole genome shotgun (WGS) entry which is preliminary data.</text>
</comment>
<sequence>MCRWLAYTGSPVSLEDLLYKPTNSLVMQSRHSHLGVEAVNGDGFGVGWYDEHSPIPGMFRSIEPAWSDRNLRELSAHVRSGTVLAHVRATTGTAVQQTNCHPFRHGQWLFMHNGSIGGFSTLKRDLQLAVDPSLFPLIEGSTDSETVFFVALSLGLMDDPRAAMAATVGLIEDVGRKHGVLYPVQGTFATTDGERLWTFRYSSEGRSRSLFRNRDVAVLRAQYPDHPMLEGLSDETRIVVSEPLGDLKGAWLEVPESSCLVVDHGAEEIVPFGPVVTAV</sequence>
<dbReference type="AlphaFoldDB" id="A0A511F8A7"/>
<dbReference type="SUPFAM" id="SSF56235">
    <property type="entry name" value="N-terminal nucleophile aminohydrolases (Ntn hydrolases)"/>
    <property type="match status" value="1"/>
</dbReference>
<dbReference type="PANTHER" id="PTHR43187">
    <property type="entry name" value="GLUTAMINE AMIDOTRANSFERASE DUG3-RELATED"/>
    <property type="match status" value="1"/>
</dbReference>
<dbReference type="Proteomes" id="UP000321723">
    <property type="component" value="Unassembled WGS sequence"/>
</dbReference>
<accession>A0A511F8A7</accession>
<dbReference type="OrthoDB" id="9804310at2"/>
<feature type="domain" description="Glutamine amidotransferase type-2" evidence="2">
    <location>
        <begin position="2"/>
        <end position="279"/>
    </location>
</feature>
<evidence type="ECO:0000313" key="3">
    <source>
        <dbReference type="EMBL" id="GEL45472.1"/>
    </source>
</evidence>
<organism evidence="3 5">
    <name type="scientific">Cellulomonas hominis</name>
    <dbReference type="NCBI Taxonomy" id="156981"/>
    <lineage>
        <taxon>Bacteria</taxon>
        <taxon>Bacillati</taxon>
        <taxon>Actinomycetota</taxon>
        <taxon>Actinomycetes</taxon>
        <taxon>Micrococcales</taxon>
        <taxon>Cellulomonadaceae</taxon>
        <taxon>Cellulomonas</taxon>
    </lineage>
</organism>
<keyword evidence="1 3" id="KW-0315">Glutamine amidotransferase</keyword>
<dbReference type="InterPro" id="IPR026869">
    <property type="entry name" value="EgtC-like"/>
</dbReference>